<evidence type="ECO:0000313" key="12">
    <source>
        <dbReference type="Proteomes" id="UP001172082"/>
    </source>
</evidence>
<dbReference type="Pfam" id="PF00697">
    <property type="entry name" value="PRAI"/>
    <property type="match status" value="1"/>
</dbReference>
<sequence>MSQRKIKLKVCGMKHPENIQEVMGLAPDYMGFIFYSKSPRFVADHLSGSFLDELSSNIKRVGVFVNEDIESIREKVKVFSLDAVQLHGNEPIEDCRTLKKEGLTVIKVFSVGEQFDFDVLEPYKPHVDFFLFDTKGKDYGGNGIAFDWSILKQYDNEVPFFLSGGIDLENISEIAQLKGLNIHAIDVNSRFELEPGLKEVEKLKKLKKILMSSN</sequence>
<evidence type="ECO:0000256" key="7">
    <source>
        <dbReference type="ARBA" id="ARBA00023141"/>
    </source>
</evidence>
<name>A0ABT8KGH9_9BACT</name>
<reference evidence="11" key="1">
    <citation type="submission" date="2023-06" db="EMBL/GenBank/DDBJ databases">
        <title>Genomic of Parafulvivirga corallium.</title>
        <authorList>
            <person name="Wang G."/>
        </authorList>
    </citation>
    <scope>NUCLEOTIDE SEQUENCE</scope>
    <source>
        <strain evidence="11">BMA10</strain>
    </source>
</reference>
<comment type="caution">
    <text evidence="11">The sequence shown here is derived from an EMBL/GenBank/DDBJ whole genome shotgun (WGS) entry which is preliminary data.</text>
</comment>
<keyword evidence="12" id="KW-1185">Reference proteome</keyword>
<evidence type="ECO:0000256" key="3">
    <source>
        <dbReference type="ARBA" id="ARBA00012572"/>
    </source>
</evidence>
<dbReference type="InterPro" id="IPR001240">
    <property type="entry name" value="PRAI_dom"/>
</dbReference>
<accession>A0ABT8KGH9</accession>
<dbReference type="SUPFAM" id="SSF51366">
    <property type="entry name" value="Ribulose-phoshate binding barrel"/>
    <property type="match status" value="1"/>
</dbReference>
<evidence type="ECO:0000256" key="4">
    <source>
        <dbReference type="ARBA" id="ARBA00022272"/>
    </source>
</evidence>
<dbReference type="InterPro" id="IPR011060">
    <property type="entry name" value="RibuloseP-bd_barrel"/>
</dbReference>
<evidence type="ECO:0000256" key="2">
    <source>
        <dbReference type="ARBA" id="ARBA00004664"/>
    </source>
</evidence>
<dbReference type="Proteomes" id="UP001172082">
    <property type="component" value="Unassembled WGS sequence"/>
</dbReference>
<dbReference type="CDD" id="cd00405">
    <property type="entry name" value="PRAI"/>
    <property type="match status" value="1"/>
</dbReference>
<dbReference type="InterPro" id="IPR044643">
    <property type="entry name" value="TrpF_fam"/>
</dbReference>
<protein>
    <recommendedName>
        <fullName evidence="4 9">N-(5'-phosphoribosyl)anthranilate isomerase</fullName>
        <shortName evidence="9">PRAI</shortName>
        <ecNumber evidence="3 9">5.3.1.24</ecNumber>
    </recommendedName>
</protein>
<comment type="pathway">
    <text evidence="2 9">Amino-acid biosynthesis; L-tryptophan biosynthesis; L-tryptophan from chorismate: step 3/5.</text>
</comment>
<evidence type="ECO:0000256" key="6">
    <source>
        <dbReference type="ARBA" id="ARBA00022822"/>
    </source>
</evidence>
<gene>
    <name evidence="9" type="primary">trpF</name>
    <name evidence="11" type="ORF">QQ008_00580</name>
</gene>
<evidence type="ECO:0000256" key="8">
    <source>
        <dbReference type="ARBA" id="ARBA00023235"/>
    </source>
</evidence>
<evidence type="ECO:0000256" key="9">
    <source>
        <dbReference type="HAMAP-Rule" id="MF_00135"/>
    </source>
</evidence>
<keyword evidence="5 9" id="KW-0028">Amino-acid biosynthesis</keyword>
<dbReference type="Gene3D" id="3.20.20.70">
    <property type="entry name" value="Aldolase class I"/>
    <property type="match status" value="1"/>
</dbReference>
<dbReference type="InterPro" id="IPR013785">
    <property type="entry name" value="Aldolase_TIM"/>
</dbReference>
<dbReference type="RefSeq" id="WP_346749856.1">
    <property type="nucleotide sequence ID" value="NZ_JAUJEA010000001.1"/>
</dbReference>
<feature type="domain" description="N-(5'phosphoribosyl) anthranilate isomerase (PRAI)" evidence="10">
    <location>
        <begin position="9"/>
        <end position="206"/>
    </location>
</feature>
<keyword evidence="6 9" id="KW-0822">Tryptophan biosynthesis</keyword>
<evidence type="ECO:0000256" key="1">
    <source>
        <dbReference type="ARBA" id="ARBA00001164"/>
    </source>
</evidence>
<evidence type="ECO:0000313" key="11">
    <source>
        <dbReference type="EMBL" id="MDN5199824.1"/>
    </source>
</evidence>
<dbReference type="HAMAP" id="MF_00135">
    <property type="entry name" value="PRAI"/>
    <property type="match status" value="1"/>
</dbReference>
<evidence type="ECO:0000256" key="5">
    <source>
        <dbReference type="ARBA" id="ARBA00022605"/>
    </source>
</evidence>
<dbReference type="GO" id="GO:0016853">
    <property type="term" value="F:isomerase activity"/>
    <property type="evidence" value="ECO:0007669"/>
    <property type="project" value="UniProtKB-KW"/>
</dbReference>
<dbReference type="EMBL" id="JAUJEA010000001">
    <property type="protein sequence ID" value="MDN5199824.1"/>
    <property type="molecule type" value="Genomic_DNA"/>
</dbReference>
<dbReference type="PANTHER" id="PTHR42894">
    <property type="entry name" value="N-(5'-PHOSPHORIBOSYL)ANTHRANILATE ISOMERASE"/>
    <property type="match status" value="1"/>
</dbReference>
<evidence type="ECO:0000259" key="10">
    <source>
        <dbReference type="Pfam" id="PF00697"/>
    </source>
</evidence>
<dbReference type="PANTHER" id="PTHR42894:SF1">
    <property type="entry name" value="N-(5'-PHOSPHORIBOSYL)ANTHRANILATE ISOMERASE"/>
    <property type="match status" value="1"/>
</dbReference>
<keyword evidence="7 9" id="KW-0057">Aromatic amino acid biosynthesis</keyword>
<keyword evidence="8 9" id="KW-0413">Isomerase</keyword>
<dbReference type="EC" id="5.3.1.24" evidence="3 9"/>
<organism evidence="11 12">
    <name type="scientific">Splendidivirga corallicola</name>
    <dbReference type="NCBI Taxonomy" id="3051826"/>
    <lineage>
        <taxon>Bacteria</taxon>
        <taxon>Pseudomonadati</taxon>
        <taxon>Bacteroidota</taxon>
        <taxon>Cytophagia</taxon>
        <taxon>Cytophagales</taxon>
        <taxon>Splendidivirgaceae</taxon>
        <taxon>Splendidivirga</taxon>
    </lineage>
</organism>
<proteinExistence type="inferred from homology"/>
<comment type="similarity">
    <text evidence="9">Belongs to the TrpF family.</text>
</comment>
<comment type="catalytic activity">
    <reaction evidence="1 9">
        <text>N-(5-phospho-beta-D-ribosyl)anthranilate = 1-(2-carboxyphenylamino)-1-deoxy-D-ribulose 5-phosphate</text>
        <dbReference type="Rhea" id="RHEA:21540"/>
        <dbReference type="ChEBI" id="CHEBI:18277"/>
        <dbReference type="ChEBI" id="CHEBI:58613"/>
        <dbReference type="EC" id="5.3.1.24"/>
    </reaction>
</comment>